<evidence type="ECO:0000313" key="8">
    <source>
        <dbReference type="Ensembl" id="ENSPMAP00000005797.1"/>
    </source>
</evidence>
<dbReference type="HOGENOM" id="CLU_027533_0_0_1"/>
<evidence type="ECO:0000256" key="6">
    <source>
        <dbReference type="ARBA" id="ARBA00038268"/>
    </source>
</evidence>
<keyword evidence="2 7" id="KW-0812">Transmembrane</keyword>
<comment type="subcellular location">
    <subcellularLocation>
        <location evidence="1">Endoplasmic reticulum membrane</location>
        <topology evidence="1">Multi-pass membrane protein</topology>
    </subcellularLocation>
</comment>
<dbReference type="InterPro" id="IPR004299">
    <property type="entry name" value="MBOAT_fam"/>
</dbReference>
<dbReference type="GeneTree" id="ENSGT00530000063629"/>
<evidence type="ECO:0000256" key="5">
    <source>
        <dbReference type="ARBA" id="ARBA00023136"/>
    </source>
</evidence>
<feature type="transmembrane region" description="Helical" evidence="7">
    <location>
        <begin position="247"/>
        <end position="268"/>
    </location>
</feature>
<comment type="similarity">
    <text evidence="6">Belongs to the membrane-bound acyltransferase family. HHAT subfamily.</text>
</comment>
<dbReference type="PANTHER" id="PTHR13285">
    <property type="entry name" value="ACYLTRANSFERASE"/>
    <property type="match status" value="1"/>
</dbReference>
<dbReference type="GO" id="GO:0016746">
    <property type="term" value="F:acyltransferase activity"/>
    <property type="evidence" value="ECO:0007669"/>
    <property type="project" value="TreeGrafter"/>
</dbReference>
<feature type="transmembrane region" description="Helical" evidence="7">
    <location>
        <begin position="288"/>
        <end position="314"/>
    </location>
</feature>
<dbReference type="OMA" id="HRAVMYM"/>
<feature type="transmembrane region" description="Helical" evidence="7">
    <location>
        <begin position="104"/>
        <end position="129"/>
    </location>
</feature>
<feature type="transmembrane region" description="Helical" evidence="7">
    <location>
        <begin position="12"/>
        <end position="32"/>
    </location>
</feature>
<dbReference type="GO" id="GO:0005789">
    <property type="term" value="C:endoplasmic reticulum membrane"/>
    <property type="evidence" value="ECO:0007669"/>
    <property type="project" value="UniProtKB-SubCell"/>
</dbReference>
<dbReference type="InterPro" id="IPR051085">
    <property type="entry name" value="MB_O-acyltransferase"/>
</dbReference>
<dbReference type="AlphaFoldDB" id="S4RKR4"/>
<dbReference type="Pfam" id="PF03062">
    <property type="entry name" value="MBOAT"/>
    <property type="match status" value="1"/>
</dbReference>
<name>S4RKR4_PETMA</name>
<organism evidence="8">
    <name type="scientific">Petromyzon marinus</name>
    <name type="common">Sea lamprey</name>
    <dbReference type="NCBI Taxonomy" id="7757"/>
    <lineage>
        <taxon>Eukaryota</taxon>
        <taxon>Metazoa</taxon>
        <taxon>Chordata</taxon>
        <taxon>Craniata</taxon>
        <taxon>Vertebrata</taxon>
        <taxon>Cyclostomata</taxon>
        <taxon>Hyperoartia</taxon>
        <taxon>Petromyzontiformes</taxon>
        <taxon>Petromyzontidae</taxon>
        <taxon>Petromyzon</taxon>
    </lineage>
</organism>
<feature type="transmembrane region" description="Helical" evidence="7">
    <location>
        <begin position="422"/>
        <end position="444"/>
    </location>
</feature>
<evidence type="ECO:0000256" key="3">
    <source>
        <dbReference type="ARBA" id="ARBA00022824"/>
    </source>
</evidence>
<keyword evidence="3" id="KW-0256">Endoplasmic reticulum</keyword>
<evidence type="ECO:0000256" key="7">
    <source>
        <dbReference type="SAM" id="Phobius"/>
    </source>
</evidence>
<reference evidence="8" key="1">
    <citation type="submission" date="2025-08" db="UniProtKB">
        <authorList>
            <consortium name="Ensembl"/>
        </authorList>
    </citation>
    <scope>IDENTIFICATION</scope>
</reference>
<sequence length="500" mass="56907">LAMAAALPRAELCAYTGVLGAALLWAASWVAAVSEEHGGHFKEGLQDGWSYFGRKRDIADFEWLMWFSKWRNYILLALSGQVLFGKFASLLFPERRSLVYMVYGMLVVTATMGLQYVLLVASHCLLLYSVGLAKQRWLCFLAGLASLATFRAEPFNSWQNGFVSGDFQLQDVLFAGGSAFTIVRCLSFALDNCDYKDGSYSFLDLLKYNFYLPFFFFGPVMVYDKFHEQVNDSSLARKEHELWGINMGVCGHLLVVLLVDILFHFLYIVTIPADLSLLEDTSDWGLAFLAYANLVYDWVKAAMLFGVVCTVARLDHFDPPKRPKCITMLYVFADTHFDRGINDFLCKYIYDRYGVNHDNILRELLGTVATFAFATLWLGPCDVVYLWSFLNCLGLNLELWVQKLFALPALTGKQLTPEWSRRVRAIFGAANYWTIILYNVLALNSTDFAELVSCRILLYGFPFTTIMVWFITYCGVQLVMEKDRLDAVKEKSKTDVQLLN</sequence>
<protein>
    <submittedName>
        <fullName evidence="8">Hedgehog acyltransferase like, b</fullName>
    </submittedName>
</protein>
<dbReference type="PANTHER" id="PTHR13285:SF19">
    <property type="entry name" value="PROTEIN-CYSTEINE N-PALMITOYLTRANSFERASE HHAT-LIKE PROTEIN"/>
    <property type="match status" value="1"/>
</dbReference>
<dbReference type="Ensembl" id="ENSPMAT00000005823.1">
    <property type="protein sequence ID" value="ENSPMAP00000005797.1"/>
    <property type="gene ID" value="ENSPMAG00000005251.1"/>
</dbReference>
<feature type="transmembrane region" description="Helical" evidence="7">
    <location>
        <begin position="73"/>
        <end position="92"/>
    </location>
</feature>
<feature type="transmembrane region" description="Helical" evidence="7">
    <location>
        <begin position="456"/>
        <end position="476"/>
    </location>
</feature>
<feature type="transmembrane region" description="Helical" evidence="7">
    <location>
        <begin position="210"/>
        <end position="226"/>
    </location>
</feature>
<accession>S4RKR4</accession>
<dbReference type="STRING" id="7757.ENSPMAP00000005797"/>
<keyword evidence="5 7" id="KW-0472">Membrane</keyword>
<keyword evidence="4 7" id="KW-1133">Transmembrane helix</keyword>
<feature type="transmembrane region" description="Helical" evidence="7">
    <location>
        <begin position="360"/>
        <end position="378"/>
    </location>
</feature>
<evidence type="ECO:0000256" key="1">
    <source>
        <dbReference type="ARBA" id="ARBA00004477"/>
    </source>
</evidence>
<evidence type="ECO:0000256" key="2">
    <source>
        <dbReference type="ARBA" id="ARBA00022692"/>
    </source>
</evidence>
<evidence type="ECO:0000256" key="4">
    <source>
        <dbReference type="ARBA" id="ARBA00022989"/>
    </source>
</evidence>
<proteinExistence type="inferred from homology"/>
<reference evidence="8" key="2">
    <citation type="submission" date="2025-09" db="UniProtKB">
        <authorList>
            <consortium name="Ensembl"/>
        </authorList>
    </citation>
    <scope>IDENTIFICATION</scope>
</reference>